<proteinExistence type="predicted"/>
<evidence type="ECO:0000313" key="3">
    <source>
        <dbReference type="Proteomes" id="UP001458880"/>
    </source>
</evidence>
<evidence type="ECO:0000256" key="1">
    <source>
        <dbReference type="SAM" id="MobiDB-lite"/>
    </source>
</evidence>
<feature type="compositionally biased region" description="Polar residues" evidence="1">
    <location>
        <begin position="29"/>
        <end position="60"/>
    </location>
</feature>
<name>A0AAW1LVY6_POPJA</name>
<organism evidence="2 3">
    <name type="scientific">Popillia japonica</name>
    <name type="common">Japanese beetle</name>
    <dbReference type="NCBI Taxonomy" id="7064"/>
    <lineage>
        <taxon>Eukaryota</taxon>
        <taxon>Metazoa</taxon>
        <taxon>Ecdysozoa</taxon>
        <taxon>Arthropoda</taxon>
        <taxon>Hexapoda</taxon>
        <taxon>Insecta</taxon>
        <taxon>Pterygota</taxon>
        <taxon>Neoptera</taxon>
        <taxon>Endopterygota</taxon>
        <taxon>Coleoptera</taxon>
        <taxon>Polyphaga</taxon>
        <taxon>Scarabaeiformia</taxon>
        <taxon>Scarabaeidae</taxon>
        <taxon>Rutelinae</taxon>
        <taxon>Popillia</taxon>
    </lineage>
</organism>
<feature type="compositionally biased region" description="Acidic residues" evidence="1">
    <location>
        <begin position="63"/>
        <end position="79"/>
    </location>
</feature>
<feature type="region of interest" description="Disordered" evidence="1">
    <location>
        <begin position="29"/>
        <end position="79"/>
    </location>
</feature>
<protein>
    <submittedName>
        <fullName evidence="2">Uncharacterized protein</fullName>
    </submittedName>
</protein>
<dbReference type="AlphaFoldDB" id="A0AAW1LVY6"/>
<dbReference type="EMBL" id="JASPKY010000093">
    <property type="protein sequence ID" value="KAK9737934.1"/>
    <property type="molecule type" value="Genomic_DNA"/>
</dbReference>
<evidence type="ECO:0000313" key="2">
    <source>
        <dbReference type="EMBL" id="KAK9737934.1"/>
    </source>
</evidence>
<reference evidence="2 3" key="1">
    <citation type="journal article" date="2024" name="BMC Genomics">
        <title>De novo assembly and annotation of Popillia japonica's genome with initial clues to its potential as an invasive pest.</title>
        <authorList>
            <person name="Cucini C."/>
            <person name="Boschi S."/>
            <person name="Funari R."/>
            <person name="Cardaioli E."/>
            <person name="Iannotti N."/>
            <person name="Marturano G."/>
            <person name="Paoli F."/>
            <person name="Bruttini M."/>
            <person name="Carapelli A."/>
            <person name="Frati F."/>
            <person name="Nardi F."/>
        </authorList>
    </citation>
    <scope>NUCLEOTIDE SEQUENCE [LARGE SCALE GENOMIC DNA]</scope>
    <source>
        <strain evidence="2">DMR45628</strain>
    </source>
</reference>
<gene>
    <name evidence="2" type="ORF">QE152_g10286</name>
</gene>
<comment type="caution">
    <text evidence="2">The sequence shown here is derived from an EMBL/GenBank/DDBJ whole genome shotgun (WGS) entry which is preliminary data.</text>
</comment>
<accession>A0AAW1LVY6</accession>
<dbReference type="Proteomes" id="UP001458880">
    <property type="component" value="Unassembled WGS sequence"/>
</dbReference>
<sequence length="102" mass="10960">MSRGRLMVNLCTETTAASSAFTTNQELANLDSANGNSPQSGSHLSNLESTKNVETVSSHITDGDGDFSPDESDYVPEDSDSSLLLAETILLERNCVEYKNTL</sequence>
<keyword evidence="3" id="KW-1185">Reference proteome</keyword>